<reference evidence="2" key="1">
    <citation type="journal article" date="2019" name="Int. J. Syst. Evol. Microbiol.">
        <title>The Global Catalogue of Microorganisms (GCM) 10K type strain sequencing project: providing services to taxonomists for standard genome sequencing and annotation.</title>
        <authorList>
            <consortium name="The Broad Institute Genomics Platform"/>
            <consortium name="The Broad Institute Genome Sequencing Center for Infectious Disease"/>
            <person name="Wu L."/>
            <person name="Ma J."/>
        </authorList>
    </citation>
    <scope>NUCLEOTIDE SEQUENCE [LARGE SCALE GENOMIC DNA]</scope>
    <source>
        <strain evidence="2">JCM 17705</strain>
    </source>
</reference>
<proteinExistence type="predicted"/>
<sequence length="81" mass="9151">MVAVFKTNIKNEQEVAFIIQNLQEHYHSAAINVDLDDEDKVLRVDNPVVDAIKIILLLSAWSFKCEVLGVIKANKSKSKIK</sequence>
<dbReference type="RefSeq" id="WP_345210545.1">
    <property type="nucleotide sequence ID" value="NZ_BAABFT010000003.1"/>
</dbReference>
<name>A0ABP8G6K5_9SPHI</name>
<keyword evidence="2" id="KW-1185">Reference proteome</keyword>
<evidence type="ECO:0000313" key="2">
    <source>
        <dbReference type="Proteomes" id="UP001500582"/>
    </source>
</evidence>
<organism evidence="1 2">
    <name type="scientific">Mucilaginibacter gynuensis</name>
    <dbReference type="NCBI Taxonomy" id="1302236"/>
    <lineage>
        <taxon>Bacteria</taxon>
        <taxon>Pseudomonadati</taxon>
        <taxon>Bacteroidota</taxon>
        <taxon>Sphingobacteriia</taxon>
        <taxon>Sphingobacteriales</taxon>
        <taxon>Sphingobacteriaceae</taxon>
        <taxon>Mucilaginibacter</taxon>
    </lineage>
</organism>
<evidence type="ECO:0000313" key="1">
    <source>
        <dbReference type="EMBL" id="GAA4318338.1"/>
    </source>
</evidence>
<dbReference type="EMBL" id="BAABFT010000003">
    <property type="protein sequence ID" value="GAA4318338.1"/>
    <property type="molecule type" value="Genomic_DNA"/>
</dbReference>
<protein>
    <submittedName>
        <fullName evidence="1">Uncharacterized protein</fullName>
    </submittedName>
</protein>
<comment type="caution">
    <text evidence="1">The sequence shown here is derived from an EMBL/GenBank/DDBJ whole genome shotgun (WGS) entry which is preliminary data.</text>
</comment>
<accession>A0ABP8G6K5</accession>
<gene>
    <name evidence="1" type="ORF">GCM10023149_16380</name>
</gene>
<dbReference type="Proteomes" id="UP001500582">
    <property type="component" value="Unassembled WGS sequence"/>
</dbReference>